<dbReference type="GO" id="GO:0005524">
    <property type="term" value="F:ATP binding"/>
    <property type="evidence" value="ECO:0007669"/>
    <property type="project" value="InterPro"/>
</dbReference>
<dbReference type="EC" id="3.4.21.53" evidence="3"/>
<dbReference type="GO" id="GO:0016887">
    <property type="term" value="F:ATP hydrolysis activity"/>
    <property type="evidence" value="ECO:0007669"/>
    <property type="project" value="InterPro"/>
</dbReference>
<dbReference type="RefSeq" id="WP_052566150.1">
    <property type="nucleotide sequence ID" value="NZ_JXUW01000019.1"/>
</dbReference>
<gene>
    <name evidence="3" type="primary">lon1</name>
    <name evidence="3" type="ORF">FEAC_19810</name>
</gene>
<dbReference type="AlphaFoldDB" id="A0A0D8FT11"/>
<evidence type="ECO:0000313" key="4">
    <source>
        <dbReference type="Proteomes" id="UP000032336"/>
    </source>
</evidence>
<keyword evidence="3" id="KW-0645">Protease</keyword>
<dbReference type="PANTHER" id="PTHR43718">
    <property type="entry name" value="LON PROTEASE"/>
    <property type="match status" value="1"/>
</dbReference>
<keyword evidence="3" id="KW-0378">Hydrolase</keyword>
<dbReference type="GO" id="GO:0004252">
    <property type="term" value="F:serine-type endopeptidase activity"/>
    <property type="evidence" value="ECO:0007669"/>
    <property type="project" value="UniProtKB-EC"/>
</dbReference>
<evidence type="ECO:0000313" key="3">
    <source>
        <dbReference type="EMBL" id="KJE76246.1"/>
    </source>
</evidence>
<feature type="domain" description="ATPase AAA-type core" evidence="2">
    <location>
        <begin position="226"/>
        <end position="361"/>
    </location>
</feature>
<accession>A0A0D8FT11</accession>
<protein>
    <submittedName>
        <fullName evidence="3">Lon protease</fullName>
        <ecNumber evidence="3">3.4.21.53</ecNumber>
    </submittedName>
</protein>
<dbReference type="EMBL" id="JXUW01000019">
    <property type="protein sequence ID" value="KJE76246.1"/>
    <property type="molecule type" value="Genomic_DNA"/>
</dbReference>
<dbReference type="Proteomes" id="UP000032336">
    <property type="component" value="Unassembled WGS sequence"/>
</dbReference>
<dbReference type="STRING" id="1121877.FEAC_19810"/>
<keyword evidence="4" id="KW-1185">Reference proteome</keyword>
<reference evidence="3 4" key="1">
    <citation type="submission" date="2015-01" db="EMBL/GenBank/DDBJ databases">
        <title>Draft genome of the acidophilic iron oxidizer Ferrimicrobium acidiphilum strain T23.</title>
        <authorList>
            <person name="Poehlein A."/>
            <person name="Eisen S."/>
            <person name="Schloemann M."/>
            <person name="Johnson B.D."/>
            <person name="Daniel R."/>
            <person name="Muehling M."/>
        </authorList>
    </citation>
    <scope>NUCLEOTIDE SEQUENCE [LARGE SCALE GENOMIC DNA]</scope>
    <source>
        <strain evidence="3 4">T23</strain>
    </source>
</reference>
<dbReference type="eggNOG" id="COG0466">
    <property type="taxonomic scope" value="Bacteria"/>
</dbReference>
<dbReference type="GeneID" id="78373094"/>
<dbReference type="SUPFAM" id="SSF52540">
    <property type="entry name" value="P-loop containing nucleoside triphosphate hydrolases"/>
    <property type="match status" value="1"/>
</dbReference>
<name>A0A0D8FT11_9ACTN</name>
<dbReference type="Gene3D" id="3.40.50.300">
    <property type="entry name" value="P-loop containing nucleotide triphosphate hydrolases"/>
    <property type="match status" value="1"/>
</dbReference>
<organism evidence="3 4">
    <name type="scientific">Ferrimicrobium acidiphilum DSM 19497</name>
    <dbReference type="NCBI Taxonomy" id="1121877"/>
    <lineage>
        <taxon>Bacteria</taxon>
        <taxon>Bacillati</taxon>
        <taxon>Actinomycetota</taxon>
        <taxon>Acidimicrobiia</taxon>
        <taxon>Acidimicrobiales</taxon>
        <taxon>Acidimicrobiaceae</taxon>
        <taxon>Ferrimicrobium</taxon>
    </lineage>
</organism>
<dbReference type="InterPro" id="IPR003959">
    <property type="entry name" value="ATPase_AAA_core"/>
</dbReference>
<comment type="caution">
    <text evidence="3">The sequence shown here is derived from an EMBL/GenBank/DDBJ whole genome shotgun (WGS) entry which is preliminary data.</text>
</comment>
<feature type="region of interest" description="Disordered" evidence="1">
    <location>
        <begin position="98"/>
        <end position="127"/>
    </location>
</feature>
<evidence type="ECO:0000256" key="1">
    <source>
        <dbReference type="SAM" id="MobiDB-lite"/>
    </source>
</evidence>
<dbReference type="InterPro" id="IPR027417">
    <property type="entry name" value="P-loop_NTPase"/>
</dbReference>
<dbReference type="PANTHER" id="PTHR43718:SF2">
    <property type="entry name" value="LON PROTEASE HOMOLOG, MITOCHONDRIAL"/>
    <property type="match status" value="1"/>
</dbReference>
<dbReference type="GO" id="GO:0006515">
    <property type="term" value="P:protein quality control for misfolded or incompletely synthesized proteins"/>
    <property type="evidence" value="ECO:0007669"/>
    <property type="project" value="TreeGrafter"/>
</dbReference>
<proteinExistence type="predicted"/>
<dbReference type="InterPro" id="IPR027065">
    <property type="entry name" value="Lon_Prtase"/>
</dbReference>
<evidence type="ECO:0000259" key="2">
    <source>
        <dbReference type="Pfam" id="PF00004"/>
    </source>
</evidence>
<dbReference type="GO" id="GO:0004176">
    <property type="term" value="F:ATP-dependent peptidase activity"/>
    <property type="evidence" value="ECO:0007669"/>
    <property type="project" value="InterPro"/>
</dbReference>
<sequence length="457" mass="50403">MADIEGIMRDLDWQLEWLEATGPSNFKDSAAKLGVEVRSTDVPAALVAHFVHLLEQGRDEAFAHVFEEFLDGLEVGTRPSVLTKPILKHLHECLERDEVDSPEPVTKLGDPPSGSPSLFDEPPEPPVSRIVDRTQSRKLFSGKELVRVIATATTYQNETARNQYDKIATDLGKIGPYRDFGFAPDVLSALDKLAEDLPNFSAVIEHIADAINLAITSQRPLVLDPILIVSEPGIGKSYFVNRLHEVLGVPSARLSFDNLQLGGSLAGAEPIWSTSQPGIVFTTMAASHHLSPIISLDEIDKASMHHAYGDPLSPLHTLLEPESARYFTDGCFPLPIDVSHIIWIATANRRDRLDPPLASRFLSFKLSRPTPSQRRVITSSVVAALLRDYDGMAFTDEVIDRIGEFSPRRQRQLLTSALARARRCGESRVSLGLLTEVINRTDLDQRPGKTLGFGVKD</sequence>
<dbReference type="Pfam" id="PF00004">
    <property type="entry name" value="AAA"/>
    <property type="match status" value="1"/>
</dbReference>